<dbReference type="InterPro" id="IPR011994">
    <property type="entry name" value="Cytidylate_kinase_dom"/>
</dbReference>
<dbReference type="HAMAP" id="MF_00238">
    <property type="entry name" value="Cytidyl_kinase_type1"/>
    <property type="match status" value="1"/>
</dbReference>
<accession>F0P331</accession>
<dbReference type="Proteomes" id="UP000008641">
    <property type="component" value="Chromosome"/>
</dbReference>
<dbReference type="GO" id="GO:0036430">
    <property type="term" value="F:CMP kinase activity"/>
    <property type="evidence" value="ECO:0007669"/>
    <property type="project" value="RHEA"/>
</dbReference>
<reference evidence="10 11" key="1">
    <citation type="journal article" date="2011" name="Stand. Genomic Sci.">
        <title>Complete genome sequence of Weeksella virosa type strain (9751).</title>
        <authorList>
            <person name="Lang E."/>
            <person name="Teshima H."/>
            <person name="Lucas S."/>
            <person name="Lapidus A."/>
            <person name="Hammon N."/>
            <person name="Deshpande S."/>
            <person name="Nolan M."/>
            <person name="Cheng J.F."/>
            <person name="Pitluck S."/>
            <person name="Liolios K."/>
            <person name="Pagani I."/>
            <person name="Mikhailova N."/>
            <person name="Ivanova N."/>
            <person name="Mavromatis K."/>
            <person name="Pati A."/>
            <person name="Tapia R."/>
            <person name="Han C."/>
            <person name="Goodwin L."/>
            <person name="Chen A."/>
            <person name="Palaniappan K."/>
            <person name="Land M."/>
            <person name="Hauser L."/>
            <person name="Chang Y.J."/>
            <person name="Jeffries C.D."/>
            <person name="Brambilla E.M."/>
            <person name="Kopitz M."/>
            <person name="Rohde M."/>
            <person name="Goker M."/>
            <person name="Tindall B.J."/>
            <person name="Detter J.C."/>
            <person name="Woyke T."/>
            <person name="Bristow J."/>
            <person name="Eisen J.A."/>
            <person name="Markowitz V."/>
            <person name="Hugenholtz P."/>
            <person name="Klenk H.P."/>
            <person name="Kyrpides N.C."/>
        </authorList>
    </citation>
    <scope>NUCLEOTIDE SEQUENCE [LARGE SCALE GENOMIC DNA]</scope>
    <source>
        <strain evidence="11">ATCC 43766 / DSM 16922 / JCM 21250 / NBRC 16016 / NCTC 11634 / CL345/78</strain>
    </source>
</reference>
<comment type="similarity">
    <text evidence="1 8">Belongs to the cytidylate kinase family. Type 1 subfamily.</text>
</comment>
<dbReference type="PANTHER" id="PTHR21299">
    <property type="entry name" value="CYTIDYLATE KINASE/PANTOATE-BETA-ALANINE LIGASE"/>
    <property type="match status" value="1"/>
</dbReference>
<organism evidence="10 11">
    <name type="scientific">Weeksella virosa (strain ATCC 43766 / DSM 16922 / JCM 21250 / CCUG 30538 / CDC 9751 / IAM 14551 / NBRC 16016 / NCTC 11634 / CL345/78)</name>
    <dbReference type="NCBI Taxonomy" id="865938"/>
    <lineage>
        <taxon>Bacteria</taxon>
        <taxon>Pseudomonadati</taxon>
        <taxon>Bacteroidota</taxon>
        <taxon>Flavobacteriia</taxon>
        <taxon>Flavobacteriales</taxon>
        <taxon>Weeksellaceae</taxon>
        <taxon>Weeksella</taxon>
    </lineage>
</organism>
<keyword evidence="8" id="KW-0963">Cytoplasm</keyword>
<dbReference type="CDD" id="cd02020">
    <property type="entry name" value="CMPK"/>
    <property type="match status" value="1"/>
</dbReference>
<evidence type="ECO:0000256" key="7">
    <source>
        <dbReference type="ARBA" id="ARBA00048478"/>
    </source>
</evidence>
<protein>
    <recommendedName>
        <fullName evidence="8">Cytidylate kinase</fullName>
        <shortName evidence="8">CK</shortName>
        <ecNumber evidence="8">2.7.4.25</ecNumber>
    </recommendedName>
    <alternativeName>
        <fullName evidence="8">Cytidine monophosphate kinase</fullName>
        <shortName evidence="8">CMP kinase</shortName>
    </alternativeName>
</protein>
<dbReference type="EC" id="2.7.4.25" evidence="8"/>
<sequence length="232" mass="25779">MKLPIVIAIDGYSSTGKSSTSKQIAHALGFIHIDSGAMYRAITLFALRKGFITPNNQIATQKLIPLLSSISIQFRPNLQTGKLETYLNNERVEDKIRSIEISSHVSNIAAIKEVRDLCVELQRSMAKEMEVVMDGRDIGTVVFPDANVKLFITASAEARAERRFLEYQAEGKQVTYEEVLANVIERDKIDSTRAIAPLKAADDAIIIDNSCMNLEETVEKALQIIKQKLAVL</sequence>
<evidence type="ECO:0000313" key="10">
    <source>
        <dbReference type="EMBL" id="ADX67943.1"/>
    </source>
</evidence>
<keyword evidence="11" id="KW-1185">Reference proteome</keyword>
<dbReference type="PANTHER" id="PTHR21299:SF2">
    <property type="entry name" value="CYTIDYLATE KINASE"/>
    <property type="match status" value="1"/>
</dbReference>
<keyword evidence="5 8" id="KW-0067">ATP-binding</keyword>
<dbReference type="KEGG" id="wvi:Weevi_1239"/>
<dbReference type="GO" id="GO:0005524">
    <property type="term" value="F:ATP binding"/>
    <property type="evidence" value="ECO:0007669"/>
    <property type="project" value="UniProtKB-UniRule"/>
</dbReference>
<evidence type="ECO:0000256" key="1">
    <source>
        <dbReference type="ARBA" id="ARBA00009427"/>
    </source>
</evidence>
<dbReference type="OrthoDB" id="9807434at2"/>
<comment type="catalytic activity">
    <reaction evidence="6 8">
        <text>dCMP + ATP = dCDP + ADP</text>
        <dbReference type="Rhea" id="RHEA:25094"/>
        <dbReference type="ChEBI" id="CHEBI:30616"/>
        <dbReference type="ChEBI" id="CHEBI:57566"/>
        <dbReference type="ChEBI" id="CHEBI:58593"/>
        <dbReference type="ChEBI" id="CHEBI:456216"/>
        <dbReference type="EC" id="2.7.4.25"/>
    </reaction>
</comment>
<dbReference type="NCBIfam" id="TIGR00017">
    <property type="entry name" value="cmk"/>
    <property type="match status" value="1"/>
</dbReference>
<dbReference type="eggNOG" id="COG0283">
    <property type="taxonomic scope" value="Bacteria"/>
</dbReference>
<dbReference type="InterPro" id="IPR027417">
    <property type="entry name" value="P-loop_NTPase"/>
</dbReference>
<evidence type="ECO:0000256" key="2">
    <source>
        <dbReference type="ARBA" id="ARBA00022679"/>
    </source>
</evidence>
<comment type="subcellular location">
    <subcellularLocation>
        <location evidence="8">Cytoplasm</location>
    </subcellularLocation>
</comment>
<keyword evidence="2 8" id="KW-0808">Transferase</keyword>
<dbReference type="GO" id="GO:0015949">
    <property type="term" value="P:nucleobase-containing small molecule interconversion"/>
    <property type="evidence" value="ECO:0007669"/>
    <property type="project" value="TreeGrafter"/>
</dbReference>
<dbReference type="GO" id="GO:0005829">
    <property type="term" value="C:cytosol"/>
    <property type="evidence" value="ECO:0007669"/>
    <property type="project" value="TreeGrafter"/>
</dbReference>
<dbReference type="RefSeq" id="WP_013598333.1">
    <property type="nucleotide sequence ID" value="NC_015144.1"/>
</dbReference>
<name>F0P331_WEEVC</name>
<keyword evidence="4 8" id="KW-0418">Kinase</keyword>
<dbReference type="GO" id="GO:0006220">
    <property type="term" value="P:pyrimidine nucleotide metabolic process"/>
    <property type="evidence" value="ECO:0007669"/>
    <property type="project" value="UniProtKB-UniRule"/>
</dbReference>
<dbReference type="AlphaFoldDB" id="F0P331"/>
<gene>
    <name evidence="8" type="primary">cmk</name>
    <name evidence="10" type="ordered locus">Weevi_1239</name>
</gene>
<dbReference type="InterPro" id="IPR003136">
    <property type="entry name" value="Cytidylate_kin"/>
</dbReference>
<dbReference type="GO" id="GO:0036431">
    <property type="term" value="F:dCMP kinase activity"/>
    <property type="evidence" value="ECO:0007669"/>
    <property type="project" value="InterPro"/>
</dbReference>
<feature type="domain" description="Cytidylate kinase" evidence="9">
    <location>
        <begin position="7"/>
        <end position="227"/>
    </location>
</feature>
<comment type="catalytic activity">
    <reaction evidence="7 8">
        <text>CMP + ATP = CDP + ADP</text>
        <dbReference type="Rhea" id="RHEA:11600"/>
        <dbReference type="ChEBI" id="CHEBI:30616"/>
        <dbReference type="ChEBI" id="CHEBI:58069"/>
        <dbReference type="ChEBI" id="CHEBI:60377"/>
        <dbReference type="ChEBI" id="CHEBI:456216"/>
        <dbReference type="EC" id="2.7.4.25"/>
    </reaction>
</comment>
<evidence type="ECO:0000256" key="3">
    <source>
        <dbReference type="ARBA" id="ARBA00022741"/>
    </source>
</evidence>
<evidence type="ECO:0000256" key="4">
    <source>
        <dbReference type="ARBA" id="ARBA00022777"/>
    </source>
</evidence>
<evidence type="ECO:0000259" key="9">
    <source>
        <dbReference type="Pfam" id="PF02224"/>
    </source>
</evidence>
<evidence type="ECO:0000256" key="8">
    <source>
        <dbReference type="HAMAP-Rule" id="MF_00238"/>
    </source>
</evidence>
<dbReference type="SUPFAM" id="SSF52540">
    <property type="entry name" value="P-loop containing nucleoside triphosphate hydrolases"/>
    <property type="match status" value="1"/>
</dbReference>
<keyword evidence="3 8" id="KW-0547">Nucleotide-binding</keyword>
<dbReference type="STRING" id="865938.Weevi_1239"/>
<dbReference type="Pfam" id="PF02224">
    <property type="entry name" value="Cytidylate_kin"/>
    <property type="match status" value="1"/>
</dbReference>
<reference evidence="11" key="2">
    <citation type="journal article" date="2011" name="Stand. Genomic Sci.">
        <title>Complete genome sequence of Weeksella virosa type strain (9751T).</title>
        <authorList>
            <person name="Lang E."/>
            <person name="Teshima H."/>
            <person name="Lucas S."/>
            <person name="Lapidus A."/>
            <person name="Hammon N."/>
            <person name="Deshpande S."/>
            <person name="Nolan M."/>
            <person name="Cheng J."/>
            <person name="Pitluck S."/>
            <person name="Liolios K."/>
            <person name="Pagani I."/>
            <person name="Mikhailova N."/>
            <person name="Ivanova N."/>
            <person name="Mavromatis K."/>
            <person name="Pati A."/>
            <person name="Tapia R."/>
            <person name="Han C."/>
            <person name="Goodwin L."/>
            <person name="Chen A."/>
            <person name="Palaniappan K."/>
            <person name="Land M."/>
            <person name="Hauser L."/>
            <person name="Chang Y."/>
            <person name="Jeffries C."/>
            <person name="Brambilla E."/>
            <person name="Kopitz M."/>
            <person name="Rohde M."/>
            <person name="Goker M."/>
            <person name="Tindall B."/>
            <person name="Detter J."/>
            <person name="Woyke T."/>
            <person name="Bristow J."/>
            <person name="Eisen J."/>
            <person name="Markowitz V."/>
            <person name="Hugenholtz P."/>
            <person name="Klenk H."/>
            <person name="Kyrpides N."/>
        </authorList>
    </citation>
    <scope>NUCLEOTIDE SEQUENCE [LARGE SCALE GENOMIC DNA]</scope>
    <source>
        <strain evidence="11">ATCC 43766 / DSM 16922 / JCM 21250 / NBRC 16016 / NCTC 11634 / CL345/78</strain>
    </source>
</reference>
<dbReference type="Gene3D" id="3.40.50.300">
    <property type="entry name" value="P-loop containing nucleotide triphosphate hydrolases"/>
    <property type="match status" value="1"/>
</dbReference>
<evidence type="ECO:0000256" key="6">
    <source>
        <dbReference type="ARBA" id="ARBA00047615"/>
    </source>
</evidence>
<feature type="binding site" evidence="8">
    <location>
        <begin position="11"/>
        <end position="19"/>
    </location>
    <ligand>
        <name>ATP</name>
        <dbReference type="ChEBI" id="CHEBI:30616"/>
    </ligand>
</feature>
<dbReference type="HOGENOM" id="CLU_079959_0_2_10"/>
<proteinExistence type="inferred from homology"/>
<evidence type="ECO:0000256" key="5">
    <source>
        <dbReference type="ARBA" id="ARBA00022840"/>
    </source>
</evidence>
<dbReference type="EMBL" id="CP002455">
    <property type="protein sequence ID" value="ADX67943.1"/>
    <property type="molecule type" value="Genomic_DNA"/>
</dbReference>
<evidence type="ECO:0000313" key="11">
    <source>
        <dbReference type="Proteomes" id="UP000008641"/>
    </source>
</evidence>